<dbReference type="Gene3D" id="3.40.50.1910">
    <property type="match status" value="2"/>
</dbReference>
<dbReference type="PANTHER" id="PTHR11679">
    <property type="entry name" value="VESICLE PROTEIN SORTING-ASSOCIATED"/>
    <property type="match status" value="1"/>
</dbReference>
<feature type="compositionally biased region" description="Low complexity" evidence="2">
    <location>
        <begin position="948"/>
        <end position="957"/>
    </location>
</feature>
<evidence type="ECO:0000313" key="4">
    <source>
        <dbReference type="Proteomes" id="UP000077684"/>
    </source>
</evidence>
<organism evidence="3 4">
    <name type="scientific">Tilletia controversa</name>
    <name type="common">dwarf bunt fungus</name>
    <dbReference type="NCBI Taxonomy" id="13291"/>
    <lineage>
        <taxon>Eukaryota</taxon>
        <taxon>Fungi</taxon>
        <taxon>Dikarya</taxon>
        <taxon>Basidiomycota</taxon>
        <taxon>Ustilaginomycotina</taxon>
        <taxon>Exobasidiomycetes</taxon>
        <taxon>Tilletiales</taxon>
        <taxon>Tilletiaceae</taxon>
        <taxon>Tilletia</taxon>
    </lineage>
</organism>
<evidence type="ECO:0000313" key="3">
    <source>
        <dbReference type="EMBL" id="KAE8245039.1"/>
    </source>
</evidence>
<evidence type="ECO:0000256" key="1">
    <source>
        <dbReference type="ARBA" id="ARBA00009884"/>
    </source>
</evidence>
<feature type="region of interest" description="Disordered" evidence="2">
    <location>
        <begin position="592"/>
        <end position="616"/>
    </location>
</feature>
<feature type="compositionally biased region" description="Low complexity" evidence="2">
    <location>
        <begin position="632"/>
        <end position="641"/>
    </location>
</feature>
<dbReference type="Gene3D" id="1.25.40.60">
    <property type="match status" value="1"/>
</dbReference>
<gene>
    <name evidence="3" type="ORF">A4X06_0g5847</name>
</gene>
<dbReference type="Proteomes" id="UP000077684">
    <property type="component" value="Unassembled WGS sequence"/>
</dbReference>
<dbReference type="SUPFAM" id="SSF56815">
    <property type="entry name" value="Sec1/munc18-like (SM) proteins"/>
    <property type="match status" value="1"/>
</dbReference>
<dbReference type="InterPro" id="IPR043154">
    <property type="entry name" value="Sec-1-like_dom1"/>
</dbReference>
<reference evidence="3" key="2">
    <citation type="journal article" date="2019" name="IMA Fungus">
        <title>Genome sequencing and comparison of five Tilletia species to identify candidate genes for the detection of regulated species infecting wheat.</title>
        <authorList>
            <person name="Nguyen H.D.T."/>
            <person name="Sultana T."/>
            <person name="Kesanakurti P."/>
            <person name="Hambleton S."/>
        </authorList>
    </citation>
    <scope>NUCLEOTIDE SEQUENCE</scope>
    <source>
        <strain evidence="3">DAOMC 236426</strain>
    </source>
</reference>
<feature type="region of interest" description="Disordered" evidence="2">
    <location>
        <begin position="632"/>
        <end position="710"/>
    </location>
</feature>
<evidence type="ECO:0000256" key="2">
    <source>
        <dbReference type="SAM" id="MobiDB-lite"/>
    </source>
</evidence>
<name>A0A8X7MPX3_9BASI</name>
<feature type="compositionally biased region" description="Low complexity" evidence="2">
    <location>
        <begin position="890"/>
        <end position="902"/>
    </location>
</feature>
<feature type="region of interest" description="Disordered" evidence="2">
    <location>
        <begin position="766"/>
        <end position="976"/>
    </location>
</feature>
<comment type="similarity">
    <text evidence="1">Belongs to the STXBP/unc-18/SEC1 family.</text>
</comment>
<reference evidence="3" key="1">
    <citation type="submission" date="2016-04" db="EMBL/GenBank/DDBJ databases">
        <authorList>
            <person name="Nguyen H.D."/>
            <person name="Samba Siva P."/>
            <person name="Cullis J."/>
            <person name="Levesque C.A."/>
            <person name="Hambleton S."/>
        </authorList>
    </citation>
    <scope>NUCLEOTIDE SEQUENCE</scope>
    <source>
        <strain evidence="3">DAOMC 236426</strain>
    </source>
</reference>
<proteinExistence type="inferred from homology"/>
<feature type="compositionally biased region" description="Pro residues" evidence="2">
    <location>
        <begin position="838"/>
        <end position="850"/>
    </location>
</feature>
<comment type="caution">
    <text evidence="3">The sequence shown here is derived from an EMBL/GenBank/DDBJ whole genome shotgun (WGS) entry which is preliminary data.</text>
</comment>
<dbReference type="Pfam" id="PF00995">
    <property type="entry name" value="Sec1"/>
    <property type="match status" value="1"/>
</dbReference>
<feature type="compositionally biased region" description="Gly residues" evidence="2">
    <location>
        <begin position="694"/>
        <end position="706"/>
    </location>
</feature>
<dbReference type="InterPro" id="IPR001619">
    <property type="entry name" value="Sec1-like"/>
</dbReference>
<feature type="compositionally biased region" description="Pro residues" evidence="2">
    <location>
        <begin position="642"/>
        <end position="657"/>
    </location>
</feature>
<dbReference type="InterPro" id="IPR036045">
    <property type="entry name" value="Sec1-like_sf"/>
</dbReference>
<feature type="compositionally biased region" description="Basic residues" evidence="2">
    <location>
        <begin position="964"/>
        <end position="976"/>
    </location>
</feature>
<protein>
    <recommendedName>
        <fullName evidence="5">Sec1-like protein</fullName>
    </recommendedName>
</protein>
<dbReference type="Gene3D" id="3.90.830.10">
    <property type="entry name" value="Syntaxin Binding Protein 1, Chain A, domain 2"/>
    <property type="match status" value="1"/>
</dbReference>
<dbReference type="Gene3D" id="3.40.50.2060">
    <property type="match status" value="1"/>
</dbReference>
<keyword evidence="4" id="KW-1185">Reference proteome</keyword>
<accession>A0A8X7MPX3</accession>
<dbReference type="GO" id="GO:0016192">
    <property type="term" value="P:vesicle-mediated transport"/>
    <property type="evidence" value="ECO:0007669"/>
    <property type="project" value="InterPro"/>
</dbReference>
<dbReference type="AlphaFoldDB" id="A0A8X7MPX3"/>
<feature type="compositionally biased region" description="Gly residues" evidence="2">
    <location>
        <begin position="819"/>
        <end position="833"/>
    </location>
</feature>
<sequence length="976" mass="104584">MPPRSLIHAVQDRYLSSIRSVETASRWKILVTDSFSHTLLFSVLKTDQILQENVTSIENIEHKRAPQPSFEAAYILCPTSKNVEAIINDLAPDNAEPKYAAGHIFFIDALSEPLLRRLTNSPAERKLKKLIELFVNIWPLESQVFSLKTPQTFHTIFQPLSGLQRPGAPKKALEAIEDELQFSTAAILNVCVTLNEFPLIRYYNPSHPPLGPLAPPPNAAGNGSSSSSATQIAANAASSLYASSARMARLRGGANEIPPASVGAGAGAGSSQSEHFSRQLAHRVQKAIDDYIRDNEPKIDTVRPRGVLFITDRSMDPVAPFLHEFTYQAMCNDLLPIEDNGTRYKYSFYDADGQLDEHDAVLGEEDSIWTGVRHLHIAEAIAKLTKDFKKHADEAGVFSGGAQTSLNDMKDMLVALPHMQEMKAKLSLHISMAQACMSRFEQTKLPQQAMVEQNCATRLTPEGQKPKTLVEEMVPLIDDRNVSNMDKVRIIALYIMYCDGVPDEDRKRLFQHARLGLHEMDAVDNLVHLGACIVKDPQTNALVGGWDAWFRKGKRKQQPTGEEYDVSRYQPLVKLMVEDHFAGRLDVSQYPYVRDGPPGSSADAVGGSSSSSSSLLSVGMNTGLSVGSSTSLSLASFRGSSPAPPISPSPSPGPGGRPQPNSLRSAKPAWATKGRPPAGGIGGSSASGSDRNGLGRGGAGGGGVGGDSRDSKRQRVLVFVAGGMTYSEIRSAYELTDKLGMDMYIGSSHTFTPEDFVDSLRKFGKSGAGGHAVPGSGAIGAPPPSQGYDPRNGHPPPHQQYQGHSHGHGAPPHQAGYAGYNGGYGDGYGGGGYQQQQAPPPPRQPAPPPVNQSTYDRRFGGGVAAPVPVRDSEPALDPRWSAGPPGQGQGHHQPQHQHQQQHAYEPHRPQYGDQGGAHDYRNGSGNGGGGGGQYGSGGYGGGAGSGSGRPTSPSPSSIDQGKGDKKKSRNPFSRKK</sequence>
<dbReference type="EMBL" id="LWDE02000770">
    <property type="protein sequence ID" value="KAE8245039.1"/>
    <property type="molecule type" value="Genomic_DNA"/>
</dbReference>
<evidence type="ECO:0008006" key="5">
    <source>
        <dbReference type="Google" id="ProtNLM"/>
    </source>
</evidence>
<dbReference type="InterPro" id="IPR043127">
    <property type="entry name" value="Sec-1-like_dom3a"/>
</dbReference>
<feature type="compositionally biased region" description="Gly residues" evidence="2">
    <location>
        <begin position="924"/>
        <end position="947"/>
    </location>
</feature>
<feature type="compositionally biased region" description="Low complexity" evidence="2">
    <location>
        <begin position="596"/>
        <end position="616"/>
    </location>
</feature>
<dbReference type="InterPro" id="IPR027482">
    <property type="entry name" value="Sec1-like_dom2"/>
</dbReference>
<feature type="compositionally biased region" description="Basic and acidic residues" evidence="2">
    <location>
        <begin position="904"/>
        <end position="921"/>
    </location>
</feature>